<reference evidence="1 2" key="1">
    <citation type="submission" date="2012-07" db="EMBL/GenBank/DDBJ databases">
        <title>Draft genome sequence of Desulfovibrio magneticus str. Maddingley MBC34 obtained from a metagenomic sequence of a methanogenic enrichment isolated from coal-seam formation water in Victoria, Australia.</title>
        <authorList>
            <person name="Greenfield P."/>
            <person name="Hendry P."/>
            <person name="Li D."/>
            <person name="Rosewarne C.P."/>
            <person name="Tran-Dinh N."/>
            <person name="Elbourne L.D.H."/>
            <person name="Paulsen I.T."/>
            <person name="Midgley D.J."/>
        </authorList>
    </citation>
    <scope>NUCLEOTIDE SEQUENCE [LARGE SCALE GENOMIC DNA]</scope>
    <source>
        <strain evidence="2">Maddingley MBC34</strain>
    </source>
</reference>
<sequence>MPIPRPMLPTLLAVLLFMPSLTLAQALFQYGEPYMAVTDASQATLVAGPKKGAPPLAAGSKVFVLSVADGWATVELDEPDALPASAHRYRLPFAALAGQPGKTFTERPAWAPAPGDPALAERDVVGYEDDSWIMVREGAAKPRRIAKGRSPAVSPDASLLAYAPDAGGGIVVVDLTGKAKPRHIATKPVDVREIHFAPDSRRLAWRVDAGTEQKRNDRIETLDLAAPEAKPAVLATGLPADASFQGFGQDGKSLLVFAYDDDNSQLRRLGLDGKILGQQAVSAFTDAILASSADRYLPSPATDTLLLAGTGVRPTPAMTPWLSDTGSALFLCDLGSGTNYRLTPRQLVAFFPAWTPDGQRIYFVGLKESPAYGTPHLYRMNADGTGLTDLGKGTVPSVGTRP</sequence>
<dbReference type="Proteomes" id="UP000006272">
    <property type="component" value="Unassembled WGS sequence"/>
</dbReference>
<evidence type="ECO:0000313" key="2">
    <source>
        <dbReference type="Proteomes" id="UP000006272"/>
    </source>
</evidence>
<dbReference type="Pfam" id="PF07676">
    <property type="entry name" value="PD40"/>
    <property type="match status" value="1"/>
</dbReference>
<dbReference type="PATRIC" id="fig|1206767.3.peg.3657"/>
<dbReference type="AlphaFoldDB" id="K6GKV9"/>
<evidence type="ECO:0000313" key="1">
    <source>
        <dbReference type="EMBL" id="EKO37565.1"/>
    </source>
</evidence>
<dbReference type="InterPro" id="IPR011042">
    <property type="entry name" value="6-blade_b-propeller_TolB-like"/>
</dbReference>
<gene>
    <name evidence="1" type="ORF">B193_3756</name>
</gene>
<organism evidence="1 2">
    <name type="scientific">Solidesulfovibrio magneticus str. Maddingley MBC34</name>
    <dbReference type="NCBI Taxonomy" id="1206767"/>
    <lineage>
        <taxon>Bacteria</taxon>
        <taxon>Pseudomonadati</taxon>
        <taxon>Thermodesulfobacteriota</taxon>
        <taxon>Desulfovibrionia</taxon>
        <taxon>Desulfovibrionales</taxon>
        <taxon>Desulfovibrionaceae</taxon>
        <taxon>Solidesulfovibrio</taxon>
    </lineage>
</organism>
<name>K6GKV9_9BACT</name>
<accession>K6GKV9</accession>
<dbReference type="InterPro" id="IPR011659">
    <property type="entry name" value="WD40"/>
</dbReference>
<comment type="caution">
    <text evidence="1">The sequence shown here is derived from an EMBL/GenBank/DDBJ whole genome shotgun (WGS) entry which is preliminary data.</text>
</comment>
<protein>
    <submittedName>
        <fullName evidence="1">Periplasmic component of the Tol biopolymer transport system</fullName>
    </submittedName>
</protein>
<dbReference type="Gene3D" id="2.120.10.30">
    <property type="entry name" value="TolB, C-terminal domain"/>
    <property type="match status" value="2"/>
</dbReference>
<dbReference type="EMBL" id="ALAO01000394">
    <property type="protein sequence ID" value="EKO37565.1"/>
    <property type="molecule type" value="Genomic_DNA"/>
</dbReference>
<dbReference type="SUPFAM" id="SSF82171">
    <property type="entry name" value="DPP6 N-terminal domain-like"/>
    <property type="match status" value="1"/>
</dbReference>
<proteinExistence type="predicted"/>